<dbReference type="SUPFAM" id="SSF89372">
    <property type="entry name" value="Fucose-specific lectin"/>
    <property type="match status" value="1"/>
</dbReference>
<evidence type="ECO:0000256" key="1">
    <source>
        <dbReference type="SAM" id="MobiDB-lite"/>
    </source>
</evidence>
<reference evidence="2 3" key="1">
    <citation type="submission" date="2019-09" db="EMBL/GenBank/DDBJ databases">
        <title>Screening of Novel Bioactive Compounds from Soil-Associated.</title>
        <authorList>
            <person name="Zhao S."/>
        </authorList>
    </citation>
    <scope>NUCLEOTIDE SEQUENCE [LARGE SCALE GENOMIC DNA]</scope>
    <source>
        <strain evidence="2 3">HIT-DPA4</strain>
    </source>
</reference>
<proteinExistence type="predicted"/>
<comment type="caution">
    <text evidence="2">The sequence shown here is derived from an EMBL/GenBank/DDBJ whole genome shotgun (WGS) entry which is preliminary data.</text>
</comment>
<dbReference type="AlphaFoldDB" id="A0A6H9USD8"/>
<sequence length="373" mass="39586">MRTRSGRGAARERAVGGTDRTATGRYAAPGTLLGRWLVRGKDGRLTAYARTDAGLLRWTEIRPGGPDWTGPDVFPVANLTDLWVTQGADTYVHFLGRREVRQGDGPPAVDVVHAIQYQSGRPVTEWRSLGNPHKEREKAARLGIPAAAVSSSGIVHVFVRNAGGGLMLRRELPGGKWGPWTDLQGSLVQDPPAVVAHSSGHVEAMAGGQDLIMRWVQDQPDGEFRRALNIPVAVTRGTAAVLETAPDRATYYWTDPATGGIVAHRPGSWLIPLGGAPAGAPVAVLRAVLDGYDCTVLAHRDAEGQILLAVCGTEQEQSGLWWSPAGDRGVGAPALEIDAYGRVVLAVIGEDGGLHIARQTDEGGLAMAPSVRV</sequence>
<evidence type="ECO:0000313" key="2">
    <source>
        <dbReference type="EMBL" id="KAB1141625.1"/>
    </source>
</evidence>
<feature type="region of interest" description="Disordered" evidence="1">
    <location>
        <begin position="1"/>
        <end position="22"/>
    </location>
</feature>
<protein>
    <submittedName>
        <fullName evidence="2">Uncharacterized protein</fullName>
    </submittedName>
</protein>
<gene>
    <name evidence="2" type="ORF">F7R91_31905</name>
</gene>
<dbReference type="RefSeq" id="WP_150954873.1">
    <property type="nucleotide sequence ID" value="NZ_VZRB01000030.1"/>
</dbReference>
<dbReference type="EMBL" id="VZRB01000030">
    <property type="protein sequence ID" value="KAB1141625.1"/>
    <property type="molecule type" value="Genomic_DNA"/>
</dbReference>
<keyword evidence="3" id="KW-1185">Reference proteome</keyword>
<accession>A0A6H9USD8</accession>
<name>A0A6H9USD8_9ACTN</name>
<dbReference type="Gene3D" id="2.120.10.70">
    <property type="entry name" value="Fucose-specific lectin"/>
    <property type="match status" value="1"/>
</dbReference>
<dbReference type="Proteomes" id="UP000442707">
    <property type="component" value="Unassembled WGS sequence"/>
</dbReference>
<evidence type="ECO:0000313" key="3">
    <source>
        <dbReference type="Proteomes" id="UP000442707"/>
    </source>
</evidence>
<organism evidence="2 3">
    <name type="scientific">Streptomyces luteolifulvus</name>
    <dbReference type="NCBI Taxonomy" id="2615112"/>
    <lineage>
        <taxon>Bacteria</taxon>
        <taxon>Bacillati</taxon>
        <taxon>Actinomycetota</taxon>
        <taxon>Actinomycetes</taxon>
        <taxon>Kitasatosporales</taxon>
        <taxon>Streptomycetaceae</taxon>
        <taxon>Streptomyces</taxon>
    </lineage>
</organism>